<evidence type="ECO:0000313" key="2">
    <source>
        <dbReference type="Proteomes" id="UP000061382"/>
    </source>
</evidence>
<dbReference type="PATRIC" id="fig|512763.3.peg.4782"/>
<protein>
    <submittedName>
        <fullName evidence="1">Uncharacterized protein</fullName>
    </submittedName>
</protein>
<organism evidence="1 2">
    <name type="scientific">Rufibacter tibetensis</name>
    <dbReference type="NCBI Taxonomy" id="512763"/>
    <lineage>
        <taxon>Bacteria</taxon>
        <taxon>Pseudomonadati</taxon>
        <taxon>Bacteroidota</taxon>
        <taxon>Cytophagia</taxon>
        <taxon>Cytophagales</taxon>
        <taxon>Hymenobacteraceae</taxon>
        <taxon>Rufibacter</taxon>
    </lineage>
</organism>
<geneLocation type="plasmid" evidence="1 2">
    <name>1</name>
</geneLocation>
<reference evidence="1 2" key="1">
    <citation type="submission" date="2015-08" db="EMBL/GenBank/DDBJ databases">
        <title>Complete genome sequence of Rufibacter tibetensis strain 1351t, a radiation-resistant bacterium from tibet plateau.</title>
        <authorList>
            <person name="Dai J."/>
        </authorList>
    </citation>
    <scope>NUCLEOTIDE SEQUENCE [LARGE SCALE GENOMIC DNA]</scope>
    <source>
        <strain evidence="1 2">1351</strain>
        <plasmid evidence="1 2">1</plasmid>
    </source>
</reference>
<dbReference type="InterPro" id="IPR046644">
    <property type="entry name" value="DUF6756"/>
</dbReference>
<dbReference type="AlphaFoldDB" id="A0A0P0D427"/>
<dbReference type="RefSeq" id="WP_062546146.1">
    <property type="nucleotide sequence ID" value="NZ_CP012644.1"/>
</dbReference>
<name>A0A0P0D427_9BACT</name>
<dbReference type="KEGG" id="rti:DC20_21745"/>
<proteinExistence type="predicted"/>
<dbReference type="EMBL" id="CP012644">
    <property type="protein sequence ID" value="ALJ01680.1"/>
    <property type="molecule type" value="Genomic_DNA"/>
</dbReference>
<dbReference type="Proteomes" id="UP000061382">
    <property type="component" value="Plasmid 1"/>
</dbReference>
<keyword evidence="1" id="KW-0614">Plasmid</keyword>
<gene>
    <name evidence="1" type="ORF">DC20_21745</name>
</gene>
<dbReference type="Pfam" id="PF20541">
    <property type="entry name" value="DUF6756"/>
    <property type="match status" value="1"/>
</dbReference>
<keyword evidence="2" id="KW-1185">Reference proteome</keyword>
<evidence type="ECO:0000313" key="1">
    <source>
        <dbReference type="EMBL" id="ALJ01680.1"/>
    </source>
</evidence>
<accession>A0A0P0D427</accession>
<sequence length="156" mass="18615">MFWEERIDILKKKYSSSDFRVPFSDWSEILKNIENRFVIKENDSYSFSNWADRVKNKELVVEAFLNGLQEFIERLNESQNYWVVLPLGQESTSKHMVYDCKPSVILEIADLSRTDFFIVGKKYSWFTYFNCDREADMLHIYKSGSKETPFEEVKTT</sequence>
<dbReference type="OrthoDB" id="960291at2"/>